<feature type="domain" description="Glycosyltransferase subfamily 4-like N-terminal" evidence="1">
    <location>
        <begin position="13"/>
        <end position="172"/>
    </location>
</feature>
<comment type="caution">
    <text evidence="2">The sequence shown here is derived from an EMBL/GenBank/DDBJ whole genome shotgun (WGS) entry which is preliminary data.</text>
</comment>
<dbReference type="EMBL" id="FXUL01000016">
    <property type="protein sequence ID" value="SMP70958.1"/>
    <property type="molecule type" value="Genomic_DNA"/>
</dbReference>
<reference evidence="2 3" key="1">
    <citation type="submission" date="2017-05" db="EMBL/GenBank/DDBJ databases">
        <authorList>
            <person name="Varghese N."/>
            <person name="Submissions S."/>
        </authorList>
    </citation>
    <scope>NUCLEOTIDE SEQUENCE [LARGE SCALE GENOMIC DNA]</scope>
    <source>
        <strain evidence="2 3">DSM 26001</strain>
    </source>
</reference>
<evidence type="ECO:0000313" key="3">
    <source>
        <dbReference type="Proteomes" id="UP001158049"/>
    </source>
</evidence>
<name>A0ABY1QGW1_9BURK</name>
<accession>A0ABY1QGW1</accession>
<evidence type="ECO:0000259" key="1">
    <source>
        <dbReference type="Pfam" id="PF13439"/>
    </source>
</evidence>
<keyword evidence="3" id="KW-1185">Reference proteome</keyword>
<dbReference type="RefSeq" id="WP_283443895.1">
    <property type="nucleotide sequence ID" value="NZ_FXUL01000016.1"/>
</dbReference>
<gene>
    <name evidence="2" type="ORF">SAMN06295970_116126</name>
</gene>
<protein>
    <submittedName>
        <fullName evidence="2">Glycosyltransferase involved in cell wall bisynthesis</fullName>
    </submittedName>
</protein>
<dbReference type="CDD" id="cd03820">
    <property type="entry name" value="GT4_AmsD-like"/>
    <property type="match status" value="1"/>
</dbReference>
<dbReference type="Pfam" id="PF13692">
    <property type="entry name" value="Glyco_trans_1_4"/>
    <property type="match status" value="1"/>
</dbReference>
<dbReference type="SUPFAM" id="SSF53756">
    <property type="entry name" value="UDP-Glycosyltransferase/glycogen phosphorylase"/>
    <property type="match status" value="1"/>
</dbReference>
<sequence length="396" mass="43030">MKLLIYLHSLESGGAERVAANLANHWAGRGWEVMIATVETTARDFYQLDPRVRRAGFGLAGDSRGLLQAATRNIARIRSLRQVIRDFKPDAALAMMTNANVILSLACRGLPRFCAVGSEHIFPAQVSLGAVWNALRRMHYRRLHAVAALTPECAQWIMAHTSARQAPVIPNAAGWPLPLQEPMLSPDVLCRPGRRILLGVGRLADQKNFPVLVDVFARMAPAYPDWDLVILGAGPQHAMLQAQVDRLRLTDRVFLPGVVGNAGQWYERADLYVMSSRFEGFPNTLAEAMAHGLPAVSFDCDTGPRDIIRHGVDGLLVPPDDADALGVALSTVMADDGLRTRLAARAVDARERFSIERVAAMWESLFAEPLIPAAAAVRTADGNGAHPAPLRRGGAA</sequence>
<organism evidence="2 3">
    <name type="scientific">Noviherbaspirillum suwonense</name>
    <dbReference type="NCBI Taxonomy" id="1224511"/>
    <lineage>
        <taxon>Bacteria</taxon>
        <taxon>Pseudomonadati</taxon>
        <taxon>Pseudomonadota</taxon>
        <taxon>Betaproteobacteria</taxon>
        <taxon>Burkholderiales</taxon>
        <taxon>Oxalobacteraceae</taxon>
        <taxon>Noviherbaspirillum</taxon>
    </lineage>
</organism>
<evidence type="ECO:0000313" key="2">
    <source>
        <dbReference type="EMBL" id="SMP70958.1"/>
    </source>
</evidence>
<dbReference type="Pfam" id="PF13439">
    <property type="entry name" value="Glyco_transf_4"/>
    <property type="match status" value="1"/>
</dbReference>
<proteinExistence type="predicted"/>
<dbReference type="Proteomes" id="UP001158049">
    <property type="component" value="Unassembled WGS sequence"/>
</dbReference>
<dbReference type="InterPro" id="IPR028098">
    <property type="entry name" value="Glyco_trans_4-like_N"/>
</dbReference>
<dbReference type="PANTHER" id="PTHR12526">
    <property type="entry name" value="GLYCOSYLTRANSFERASE"/>
    <property type="match status" value="1"/>
</dbReference>
<dbReference type="Gene3D" id="3.40.50.2000">
    <property type="entry name" value="Glycogen Phosphorylase B"/>
    <property type="match status" value="2"/>
</dbReference>